<dbReference type="EMBL" id="KF669650">
    <property type="protein sequence ID" value="AGY47135.1"/>
    <property type="molecule type" value="Genomic_DNA"/>
</dbReference>
<keyword evidence="3" id="KW-1185">Reference proteome</keyword>
<reference evidence="2 3" key="1">
    <citation type="journal article" date="2013" name="Genome Announc.">
        <title>Complete Genome of Clavibacter michiganensis subsp. sepedonicusis Siphophage CN1A.</title>
        <authorList>
            <person name="Kongari R.R."/>
            <person name="Yao G.W."/>
            <person name="Chamakura K.R."/>
            <person name="Kuty Everett G.F."/>
        </authorList>
    </citation>
    <scope>NUCLEOTIDE SEQUENCE [LARGE SCALE GENOMIC DNA]</scope>
</reference>
<proteinExistence type="predicted"/>
<dbReference type="GeneID" id="18506546"/>
<accession>U5PT70</accession>
<organism evidence="2 3">
    <name type="scientific">Clavibacter phage CN1A</name>
    <dbReference type="NCBI Taxonomy" id="1406793"/>
    <lineage>
        <taxon>Viruses</taxon>
        <taxon>Duplodnaviria</taxon>
        <taxon>Heunggongvirae</taxon>
        <taxon>Uroviricota</taxon>
        <taxon>Caudoviricetes</taxon>
        <taxon>Cinunavirus</taxon>
        <taxon>Cinunavirus CN1A</taxon>
    </lineage>
</organism>
<evidence type="ECO:0000313" key="3">
    <source>
        <dbReference type="Proteomes" id="UP000017651"/>
    </source>
</evidence>
<evidence type="ECO:0000313" key="2">
    <source>
        <dbReference type="EMBL" id="AGY47135.1"/>
    </source>
</evidence>
<dbReference type="Proteomes" id="UP000017651">
    <property type="component" value="Segment"/>
</dbReference>
<evidence type="ECO:0000256" key="1">
    <source>
        <dbReference type="SAM" id="MobiDB-lite"/>
    </source>
</evidence>
<gene>
    <name evidence="2" type="ORF">CN1A_26</name>
</gene>
<name>U5PT70_9CAUD</name>
<protein>
    <submittedName>
        <fullName evidence="2">Uncharacterized protein</fullName>
    </submittedName>
</protein>
<dbReference type="KEGG" id="vg:18506546"/>
<feature type="region of interest" description="Disordered" evidence="1">
    <location>
        <begin position="61"/>
        <end position="84"/>
    </location>
</feature>
<dbReference type="RefSeq" id="YP_009004238.1">
    <property type="nucleotide sequence ID" value="NC_023549.1"/>
</dbReference>
<feature type="compositionally biased region" description="Basic and acidic residues" evidence="1">
    <location>
        <begin position="64"/>
        <end position="84"/>
    </location>
</feature>
<sequence length="84" mass="9889">MHVTDIESAKAGLLANWDGTDSRRIITMADQLTVWMGRFVQELPRVKIEKKNPSFTRLIVDGDEDRRRERQDRERKERFGDDGE</sequence>